<dbReference type="Proteomes" id="UP000011713">
    <property type="component" value="Unassembled WGS sequence"/>
</dbReference>
<dbReference type="EMBL" id="JH598170">
    <property type="status" value="NOT_ANNOTATED_CDS"/>
    <property type="molecule type" value="Genomic_DNA"/>
</dbReference>
<reference evidence="1" key="2">
    <citation type="submission" date="2015-06" db="UniProtKB">
        <authorList>
            <consortium name="EnsemblProtists"/>
        </authorList>
    </citation>
    <scope>IDENTIFICATION</scope>
    <source>
        <strain evidence="1">Emoy2</strain>
    </source>
</reference>
<dbReference type="VEuPathDB" id="FungiDB:HpaG813678"/>
<keyword evidence="2" id="KW-1185">Reference proteome</keyword>
<proteinExistence type="predicted"/>
<dbReference type="EnsemblProtists" id="HpaT813678">
    <property type="protein sequence ID" value="HpaP813678"/>
    <property type="gene ID" value="HpaG813678"/>
</dbReference>
<protein>
    <submittedName>
        <fullName evidence="1">Uncharacterized protein</fullName>
    </submittedName>
</protein>
<name>M4C3L0_HYAAE</name>
<reference evidence="2" key="1">
    <citation type="journal article" date="2010" name="Science">
        <title>Signatures of adaptation to obligate biotrophy in the Hyaloperonospora arabidopsidis genome.</title>
        <authorList>
            <person name="Baxter L."/>
            <person name="Tripathy S."/>
            <person name="Ishaque N."/>
            <person name="Boot N."/>
            <person name="Cabral A."/>
            <person name="Kemen E."/>
            <person name="Thines M."/>
            <person name="Ah-Fong A."/>
            <person name="Anderson R."/>
            <person name="Badejoko W."/>
            <person name="Bittner-Eddy P."/>
            <person name="Boore J.L."/>
            <person name="Chibucos M.C."/>
            <person name="Coates M."/>
            <person name="Dehal P."/>
            <person name="Delehaunty K."/>
            <person name="Dong S."/>
            <person name="Downton P."/>
            <person name="Dumas B."/>
            <person name="Fabro G."/>
            <person name="Fronick C."/>
            <person name="Fuerstenberg S.I."/>
            <person name="Fulton L."/>
            <person name="Gaulin E."/>
            <person name="Govers F."/>
            <person name="Hughes L."/>
            <person name="Humphray S."/>
            <person name="Jiang R.H."/>
            <person name="Judelson H."/>
            <person name="Kamoun S."/>
            <person name="Kyung K."/>
            <person name="Meijer H."/>
            <person name="Minx P."/>
            <person name="Morris P."/>
            <person name="Nelson J."/>
            <person name="Phuntumart V."/>
            <person name="Qutob D."/>
            <person name="Rehmany A."/>
            <person name="Rougon-Cardoso A."/>
            <person name="Ryden P."/>
            <person name="Torto-Alalibo T."/>
            <person name="Studholme D."/>
            <person name="Wang Y."/>
            <person name="Win J."/>
            <person name="Wood J."/>
            <person name="Clifton S.W."/>
            <person name="Rogers J."/>
            <person name="Van den Ackerveken G."/>
            <person name="Jones J.D."/>
            <person name="McDowell J.M."/>
            <person name="Beynon J."/>
            <person name="Tyler B.M."/>
        </authorList>
    </citation>
    <scope>NUCLEOTIDE SEQUENCE [LARGE SCALE GENOMIC DNA]</scope>
    <source>
        <strain evidence="2">Emoy2</strain>
    </source>
</reference>
<dbReference type="HOGENOM" id="CLU_2727634_0_0_1"/>
<evidence type="ECO:0000313" key="2">
    <source>
        <dbReference type="Proteomes" id="UP000011713"/>
    </source>
</evidence>
<dbReference type="AlphaFoldDB" id="M4C3L0"/>
<organism evidence="1 2">
    <name type="scientific">Hyaloperonospora arabidopsidis (strain Emoy2)</name>
    <name type="common">Downy mildew agent</name>
    <name type="synonym">Peronospora arabidopsidis</name>
    <dbReference type="NCBI Taxonomy" id="559515"/>
    <lineage>
        <taxon>Eukaryota</taxon>
        <taxon>Sar</taxon>
        <taxon>Stramenopiles</taxon>
        <taxon>Oomycota</taxon>
        <taxon>Peronosporomycetes</taxon>
        <taxon>Peronosporales</taxon>
        <taxon>Peronosporaceae</taxon>
        <taxon>Hyaloperonospora</taxon>
    </lineage>
</organism>
<evidence type="ECO:0000313" key="1">
    <source>
        <dbReference type="EnsemblProtists" id="HpaP813678"/>
    </source>
</evidence>
<sequence>MNVGAFLESLQPLEREGGSLWKRQNTTTRTTRSTIYFGAILSAPFSASARTPARNACNFRHIIRCFPCLGRW</sequence>
<dbReference type="InParanoid" id="M4C3L0"/>
<accession>M4C3L0</accession>